<comment type="caution">
    <text evidence="4">The sequence shown here is derived from an EMBL/GenBank/DDBJ whole genome shotgun (WGS) entry which is preliminary data.</text>
</comment>
<keyword evidence="5" id="KW-1185">Reference proteome</keyword>
<feature type="region of interest" description="Disordered" evidence="1">
    <location>
        <begin position="70"/>
        <end position="105"/>
    </location>
</feature>
<proteinExistence type="predicted"/>
<gene>
    <name evidence="4" type="ORF">ACFOYW_02695</name>
</gene>
<dbReference type="Proteomes" id="UP001595900">
    <property type="component" value="Unassembled WGS sequence"/>
</dbReference>
<keyword evidence="2" id="KW-0812">Transmembrane</keyword>
<name>A0ABV8Q2T9_9MICO</name>
<evidence type="ECO:0000256" key="1">
    <source>
        <dbReference type="SAM" id="MobiDB-lite"/>
    </source>
</evidence>
<dbReference type="Pfam" id="PF13399">
    <property type="entry name" value="LytR_C"/>
    <property type="match status" value="1"/>
</dbReference>
<dbReference type="RefSeq" id="WP_390227074.1">
    <property type="nucleotide sequence ID" value="NZ_JBHSCN010000002.1"/>
</dbReference>
<dbReference type="Gene3D" id="3.30.70.2390">
    <property type="match status" value="1"/>
</dbReference>
<evidence type="ECO:0000259" key="3">
    <source>
        <dbReference type="Pfam" id="PF13399"/>
    </source>
</evidence>
<feature type="transmembrane region" description="Helical" evidence="2">
    <location>
        <begin position="34"/>
        <end position="54"/>
    </location>
</feature>
<keyword evidence="2" id="KW-0472">Membrane</keyword>
<evidence type="ECO:0000256" key="2">
    <source>
        <dbReference type="SAM" id="Phobius"/>
    </source>
</evidence>
<accession>A0ABV8Q2T9</accession>
<feature type="compositionally biased region" description="Low complexity" evidence="1">
    <location>
        <begin position="70"/>
        <end position="94"/>
    </location>
</feature>
<evidence type="ECO:0000313" key="4">
    <source>
        <dbReference type="EMBL" id="MFC4242267.1"/>
    </source>
</evidence>
<dbReference type="InterPro" id="IPR027381">
    <property type="entry name" value="LytR/CpsA/Psr_C"/>
</dbReference>
<organism evidence="4 5">
    <name type="scientific">Gryllotalpicola reticulitermitis</name>
    <dbReference type="NCBI Taxonomy" id="1184153"/>
    <lineage>
        <taxon>Bacteria</taxon>
        <taxon>Bacillati</taxon>
        <taxon>Actinomycetota</taxon>
        <taxon>Actinomycetes</taxon>
        <taxon>Micrococcales</taxon>
        <taxon>Microbacteriaceae</taxon>
        <taxon>Gryllotalpicola</taxon>
    </lineage>
</organism>
<evidence type="ECO:0000313" key="5">
    <source>
        <dbReference type="Proteomes" id="UP001595900"/>
    </source>
</evidence>
<dbReference type="EMBL" id="JBHSCN010000002">
    <property type="protein sequence ID" value="MFC4242267.1"/>
    <property type="molecule type" value="Genomic_DNA"/>
</dbReference>
<sequence length="199" mass="20298">MPQQYPRDRFDLIPAELQRVGAHRTPKKRLRGSPWIISCAVAIVVIIAAGWIYLRVLDHRVFGGTNGVNPAATGTPNPTGSPTPSATATSTPTATPTPTPTPTMVPTAPLAVLNGSRRAGLAAGAKTKLLAAGWNSIVTGNAPQSGIATSTVYYADPSLRGIALGVAQALGIGSVTQAALPSNAANVQVAVVLGSDYQG</sequence>
<reference evidence="5" key="1">
    <citation type="journal article" date="2019" name="Int. J. Syst. Evol. Microbiol.">
        <title>The Global Catalogue of Microorganisms (GCM) 10K type strain sequencing project: providing services to taxonomists for standard genome sequencing and annotation.</title>
        <authorList>
            <consortium name="The Broad Institute Genomics Platform"/>
            <consortium name="The Broad Institute Genome Sequencing Center for Infectious Disease"/>
            <person name="Wu L."/>
            <person name="Ma J."/>
        </authorList>
    </citation>
    <scope>NUCLEOTIDE SEQUENCE [LARGE SCALE GENOMIC DNA]</scope>
    <source>
        <strain evidence="5">CGMCC 1.10363</strain>
    </source>
</reference>
<protein>
    <submittedName>
        <fullName evidence="4">LytR C-terminal domain-containing protein</fullName>
    </submittedName>
</protein>
<feature type="domain" description="LytR/CpsA/Psr regulator C-terminal" evidence="3">
    <location>
        <begin position="109"/>
        <end position="197"/>
    </location>
</feature>
<keyword evidence="2" id="KW-1133">Transmembrane helix</keyword>